<keyword evidence="2" id="KW-0238">DNA-binding</keyword>
<keyword evidence="1" id="KW-0680">Restriction system</keyword>
<dbReference type="Gene3D" id="3.90.220.20">
    <property type="entry name" value="DNA methylase specificity domains"/>
    <property type="match status" value="1"/>
</dbReference>
<evidence type="ECO:0008006" key="4">
    <source>
        <dbReference type="Google" id="ProtNLM"/>
    </source>
</evidence>
<comment type="caution">
    <text evidence="3">The sequence shown here is derived from an EMBL/GenBank/DDBJ whole genome shotgun (WGS) entry which is preliminary data.</text>
</comment>
<evidence type="ECO:0000313" key="3">
    <source>
        <dbReference type="EMBL" id="MPN23775.1"/>
    </source>
</evidence>
<dbReference type="SUPFAM" id="SSF116734">
    <property type="entry name" value="DNA methylase specificity domain"/>
    <property type="match status" value="1"/>
</dbReference>
<organism evidence="3">
    <name type="scientific">bioreactor metagenome</name>
    <dbReference type="NCBI Taxonomy" id="1076179"/>
    <lineage>
        <taxon>unclassified sequences</taxon>
        <taxon>metagenomes</taxon>
        <taxon>ecological metagenomes</taxon>
    </lineage>
</organism>
<reference evidence="3" key="1">
    <citation type="submission" date="2019-08" db="EMBL/GenBank/DDBJ databases">
        <authorList>
            <person name="Kucharzyk K."/>
            <person name="Murdoch R.W."/>
            <person name="Higgins S."/>
            <person name="Loffler F."/>
        </authorList>
    </citation>
    <scope>NUCLEOTIDE SEQUENCE</scope>
</reference>
<evidence type="ECO:0000256" key="1">
    <source>
        <dbReference type="ARBA" id="ARBA00022747"/>
    </source>
</evidence>
<protein>
    <recommendedName>
        <fullName evidence="4">Type I restriction modification DNA specificity domain-containing protein</fullName>
    </recommendedName>
</protein>
<dbReference type="EMBL" id="VSSQ01072373">
    <property type="protein sequence ID" value="MPN23775.1"/>
    <property type="molecule type" value="Genomic_DNA"/>
</dbReference>
<dbReference type="GO" id="GO:0003677">
    <property type="term" value="F:DNA binding"/>
    <property type="evidence" value="ECO:0007669"/>
    <property type="project" value="UniProtKB-KW"/>
</dbReference>
<name>A0A645GAW8_9ZZZZ</name>
<evidence type="ECO:0000256" key="2">
    <source>
        <dbReference type="ARBA" id="ARBA00023125"/>
    </source>
</evidence>
<proteinExistence type="predicted"/>
<dbReference type="AlphaFoldDB" id="A0A645GAW8"/>
<dbReference type="InterPro" id="IPR044946">
    <property type="entry name" value="Restrct_endonuc_typeI_TRD_sf"/>
</dbReference>
<accession>A0A645GAW8</accession>
<sequence>MFIIRPKAKIYAAYLAFLFEQANVLSQIEHLIGSMVAIKAISAKKLMNITMPLLAMDKQVTIGNYWILSKKRKQLLTQYMRENDRILAVAADKLLNNGGRIR</sequence>
<gene>
    <name evidence="3" type="ORF">SDC9_171168</name>
</gene>
<dbReference type="GO" id="GO:0009307">
    <property type="term" value="P:DNA restriction-modification system"/>
    <property type="evidence" value="ECO:0007669"/>
    <property type="project" value="UniProtKB-KW"/>
</dbReference>